<name>A0A0E9VK46_ANGAN</name>
<accession>A0A0E9VK46</accession>
<proteinExistence type="predicted"/>
<reference evidence="1" key="1">
    <citation type="submission" date="2014-11" db="EMBL/GenBank/DDBJ databases">
        <authorList>
            <person name="Amaro Gonzalez C."/>
        </authorList>
    </citation>
    <scope>NUCLEOTIDE SEQUENCE</scope>
</reference>
<dbReference type="AlphaFoldDB" id="A0A0E9VK46"/>
<evidence type="ECO:0000313" key="1">
    <source>
        <dbReference type="EMBL" id="JAH78366.1"/>
    </source>
</evidence>
<reference evidence="1" key="2">
    <citation type="journal article" date="2015" name="Fish Shellfish Immunol.">
        <title>Early steps in the European eel (Anguilla anguilla)-Vibrio vulnificus interaction in the gills: Role of the RtxA13 toxin.</title>
        <authorList>
            <person name="Callol A."/>
            <person name="Pajuelo D."/>
            <person name="Ebbesson L."/>
            <person name="Teles M."/>
            <person name="MacKenzie S."/>
            <person name="Amaro C."/>
        </authorList>
    </citation>
    <scope>NUCLEOTIDE SEQUENCE</scope>
</reference>
<sequence length="40" mass="4806">MSREIYTTTETLMCQMVFFFYLSLDMCCWDHCRSLCVILA</sequence>
<organism evidence="1">
    <name type="scientific">Anguilla anguilla</name>
    <name type="common">European freshwater eel</name>
    <name type="synonym">Muraena anguilla</name>
    <dbReference type="NCBI Taxonomy" id="7936"/>
    <lineage>
        <taxon>Eukaryota</taxon>
        <taxon>Metazoa</taxon>
        <taxon>Chordata</taxon>
        <taxon>Craniata</taxon>
        <taxon>Vertebrata</taxon>
        <taxon>Euteleostomi</taxon>
        <taxon>Actinopterygii</taxon>
        <taxon>Neopterygii</taxon>
        <taxon>Teleostei</taxon>
        <taxon>Anguilliformes</taxon>
        <taxon>Anguillidae</taxon>
        <taxon>Anguilla</taxon>
    </lineage>
</organism>
<dbReference type="EMBL" id="GBXM01030211">
    <property type="protein sequence ID" value="JAH78366.1"/>
    <property type="molecule type" value="Transcribed_RNA"/>
</dbReference>
<protein>
    <submittedName>
        <fullName evidence="1">Uncharacterized protein</fullName>
    </submittedName>
</protein>